<dbReference type="AlphaFoldDB" id="A0A0P0VG70"/>
<proteinExistence type="predicted"/>
<dbReference type="EMBL" id="AP014958">
    <property type="protein sequence ID" value="BAS77572.1"/>
    <property type="molecule type" value="Genomic_DNA"/>
</dbReference>
<gene>
    <name evidence="1" type="ordered locus">Os02g0208400</name>
    <name evidence="1" type="ORF">OSNPB_020208400</name>
</gene>
<keyword evidence="2" id="KW-1185">Reference proteome</keyword>
<evidence type="ECO:0000313" key="2">
    <source>
        <dbReference type="Proteomes" id="UP000059680"/>
    </source>
</evidence>
<reference evidence="1 2" key="3">
    <citation type="journal article" date="2013" name="Rice">
        <title>Improvement of the Oryza sativa Nipponbare reference genome using next generation sequence and optical map data.</title>
        <authorList>
            <person name="Kawahara Y."/>
            <person name="de la Bastide M."/>
            <person name="Hamilton J.P."/>
            <person name="Kanamori H."/>
            <person name="McCombie W.R."/>
            <person name="Ouyang S."/>
            <person name="Schwartz D.C."/>
            <person name="Tanaka T."/>
            <person name="Wu J."/>
            <person name="Zhou S."/>
            <person name="Childs K.L."/>
            <person name="Davidson R.M."/>
            <person name="Lin H."/>
            <person name="Quesada-Ocampo L."/>
            <person name="Vaillancourt B."/>
            <person name="Sakai H."/>
            <person name="Lee S.S."/>
            <person name="Kim J."/>
            <person name="Numa H."/>
            <person name="Itoh T."/>
            <person name="Buell C.R."/>
            <person name="Matsumoto T."/>
        </authorList>
    </citation>
    <scope>NUCLEOTIDE SEQUENCE [LARGE SCALE GENOMIC DNA]</scope>
    <source>
        <strain evidence="2">cv. Nipponbare</strain>
    </source>
</reference>
<dbReference type="ExpressionAtlas" id="A0A0P0VG70">
    <property type="expression patterns" value="baseline and differential"/>
</dbReference>
<dbReference type="Proteomes" id="UP000059680">
    <property type="component" value="Chromosome 2"/>
</dbReference>
<dbReference type="PaxDb" id="39947-A0A0P0VG70"/>
<evidence type="ECO:0000313" key="1">
    <source>
        <dbReference type="EMBL" id="BAS77572.1"/>
    </source>
</evidence>
<dbReference type="InParanoid" id="A0A0P0VG70"/>
<dbReference type="Gramene" id="Os02t0208400-01">
    <property type="protein sequence ID" value="Os02t0208400-01"/>
    <property type="gene ID" value="Os02g0208400"/>
</dbReference>
<protein>
    <submittedName>
        <fullName evidence="1">Os02g0208400 protein</fullName>
    </submittedName>
</protein>
<dbReference type="OMA" id="LLCWITH"/>
<organism evidence="1 2">
    <name type="scientific">Oryza sativa subsp. japonica</name>
    <name type="common">Rice</name>
    <dbReference type="NCBI Taxonomy" id="39947"/>
    <lineage>
        <taxon>Eukaryota</taxon>
        <taxon>Viridiplantae</taxon>
        <taxon>Streptophyta</taxon>
        <taxon>Embryophyta</taxon>
        <taxon>Tracheophyta</taxon>
        <taxon>Spermatophyta</taxon>
        <taxon>Magnoliopsida</taxon>
        <taxon>Liliopsida</taxon>
        <taxon>Poales</taxon>
        <taxon>Poaceae</taxon>
        <taxon>BOP clade</taxon>
        <taxon>Oryzoideae</taxon>
        <taxon>Oryzeae</taxon>
        <taxon>Oryzinae</taxon>
        <taxon>Oryza</taxon>
        <taxon>Oryza sativa</taxon>
    </lineage>
</organism>
<accession>A0A0P0VG70</accession>
<name>A0A0P0VG70_ORYSJ</name>
<sequence length="73" mass="8655">MQGRLLCWITHFLQEVCNTFPLRTFEAHCLKELEDVFSRSLVYDLALGEENNVIKEVIRLRCRLKQRDERGSS</sequence>
<reference evidence="1 2" key="2">
    <citation type="journal article" date="2013" name="Plant Cell Physiol.">
        <title>Rice Annotation Project Database (RAP-DB): an integrative and interactive database for rice genomics.</title>
        <authorList>
            <person name="Sakai H."/>
            <person name="Lee S.S."/>
            <person name="Tanaka T."/>
            <person name="Numa H."/>
            <person name="Kim J."/>
            <person name="Kawahara Y."/>
            <person name="Wakimoto H."/>
            <person name="Yang C.C."/>
            <person name="Iwamoto M."/>
            <person name="Abe T."/>
            <person name="Yamada Y."/>
            <person name="Muto A."/>
            <person name="Inokuchi H."/>
            <person name="Ikemura T."/>
            <person name="Matsumoto T."/>
            <person name="Sasaki T."/>
            <person name="Itoh T."/>
        </authorList>
    </citation>
    <scope>NUCLEOTIDE SEQUENCE [LARGE SCALE GENOMIC DNA]</scope>
    <source>
        <strain evidence="2">cv. Nipponbare</strain>
    </source>
</reference>
<reference evidence="2" key="1">
    <citation type="journal article" date="2005" name="Nature">
        <title>The map-based sequence of the rice genome.</title>
        <authorList>
            <consortium name="International rice genome sequencing project (IRGSP)"/>
            <person name="Matsumoto T."/>
            <person name="Wu J."/>
            <person name="Kanamori H."/>
            <person name="Katayose Y."/>
            <person name="Fujisawa M."/>
            <person name="Namiki N."/>
            <person name="Mizuno H."/>
            <person name="Yamamoto K."/>
            <person name="Antonio B.A."/>
            <person name="Baba T."/>
            <person name="Sakata K."/>
            <person name="Nagamura Y."/>
            <person name="Aoki H."/>
            <person name="Arikawa K."/>
            <person name="Arita K."/>
            <person name="Bito T."/>
            <person name="Chiden Y."/>
            <person name="Fujitsuka N."/>
            <person name="Fukunaka R."/>
            <person name="Hamada M."/>
            <person name="Harada C."/>
            <person name="Hayashi A."/>
            <person name="Hijishita S."/>
            <person name="Honda M."/>
            <person name="Hosokawa S."/>
            <person name="Ichikawa Y."/>
            <person name="Idonuma A."/>
            <person name="Iijima M."/>
            <person name="Ikeda M."/>
            <person name="Ikeno M."/>
            <person name="Ito K."/>
            <person name="Ito S."/>
            <person name="Ito T."/>
            <person name="Ito Y."/>
            <person name="Ito Y."/>
            <person name="Iwabuchi A."/>
            <person name="Kamiya K."/>
            <person name="Karasawa W."/>
            <person name="Kurita K."/>
            <person name="Katagiri S."/>
            <person name="Kikuta A."/>
            <person name="Kobayashi H."/>
            <person name="Kobayashi N."/>
            <person name="Machita K."/>
            <person name="Maehara T."/>
            <person name="Masukawa M."/>
            <person name="Mizubayashi T."/>
            <person name="Mukai Y."/>
            <person name="Nagasaki H."/>
            <person name="Nagata Y."/>
            <person name="Naito S."/>
            <person name="Nakashima M."/>
            <person name="Nakama Y."/>
            <person name="Nakamichi Y."/>
            <person name="Nakamura M."/>
            <person name="Meguro A."/>
            <person name="Negishi M."/>
            <person name="Ohta I."/>
            <person name="Ohta T."/>
            <person name="Okamoto M."/>
            <person name="Ono N."/>
            <person name="Saji S."/>
            <person name="Sakaguchi M."/>
            <person name="Sakai K."/>
            <person name="Shibata M."/>
            <person name="Shimokawa T."/>
            <person name="Song J."/>
            <person name="Takazaki Y."/>
            <person name="Terasawa K."/>
            <person name="Tsugane M."/>
            <person name="Tsuji K."/>
            <person name="Ueda S."/>
            <person name="Waki K."/>
            <person name="Yamagata H."/>
            <person name="Yamamoto M."/>
            <person name="Yamamoto S."/>
            <person name="Yamane H."/>
            <person name="Yoshiki S."/>
            <person name="Yoshihara R."/>
            <person name="Yukawa K."/>
            <person name="Zhong H."/>
            <person name="Yano M."/>
            <person name="Yuan Q."/>
            <person name="Ouyang S."/>
            <person name="Liu J."/>
            <person name="Jones K.M."/>
            <person name="Gansberger K."/>
            <person name="Moffat K."/>
            <person name="Hill J."/>
            <person name="Bera J."/>
            <person name="Fadrosh D."/>
            <person name="Jin S."/>
            <person name="Johri S."/>
            <person name="Kim M."/>
            <person name="Overton L."/>
            <person name="Reardon M."/>
            <person name="Tsitrin T."/>
            <person name="Vuong H."/>
            <person name="Weaver B."/>
            <person name="Ciecko A."/>
            <person name="Tallon L."/>
            <person name="Jackson J."/>
            <person name="Pai G."/>
            <person name="Aken S.V."/>
            <person name="Utterback T."/>
            <person name="Reidmuller S."/>
            <person name="Feldblyum T."/>
            <person name="Hsiao J."/>
            <person name="Zismann V."/>
            <person name="Iobst S."/>
            <person name="de Vazeille A.R."/>
            <person name="Buell C.R."/>
            <person name="Ying K."/>
            <person name="Li Y."/>
            <person name="Lu T."/>
            <person name="Huang Y."/>
            <person name="Zhao Q."/>
            <person name="Feng Q."/>
            <person name="Zhang L."/>
            <person name="Zhu J."/>
            <person name="Weng Q."/>
            <person name="Mu J."/>
            <person name="Lu Y."/>
            <person name="Fan D."/>
            <person name="Liu Y."/>
            <person name="Guan J."/>
            <person name="Zhang Y."/>
            <person name="Yu S."/>
            <person name="Liu X."/>
            <person name="Zhang Y."/>
            <person name="Hong G."/>
            <person name="Han B."/>
            <person name="Choisne N."/>
            <person name="Demange N."/>
            <person name="Orjeda G."/>
            <person name="Samain S."/>
            <person name="Cattolico L."/>
            <person name="Pelletier E."/>
            <person name="Couloux A."/>
            <person name="Segurens B."/>
            <person name="Wincker P."/>
            <person name="D'Hont A."/>
            <person name="Scarpelli C."/>
            <person name="Weissenbach J."/>
            <person name="Salanoubat M."/>
            <person name="Quetier F."/>
            <person name="Yu Y."/>
            <person name="Kim H.R."/>
            <person name="Rambo T."/>
            <person name="Currie J."/>
            <person name="Collura K."/>
            <person name="Luo M."/>
            <person name="Yang T."/>
            <person name="Ammiraju J.S.S."/>
            <person name="Engler F."/>
            <person name="Soderlund C."/>
            <person name="Wing R.A."/>
            <person name="Palmer L.E."/>
            <person name="de la Bastide M."/>
            <person name="Spiegel L."/>
            <person name="Nascimento L."/>
            <person name="Zutavern T."/>
            <person name="O'Shaughnessy A."/>
            <person name="Dike S."/>
            <person name="Dedhia N."/>
            <person name="Preston R."/>
            <person name="Balija V."/>
            <person name="McCombie W.R."/>
            <person name="Chow T."/>
            <person name="Chen H."/>
            <person name="Chung M."/>
            <person name="Chen C."/>
            <person name="Shaw J."/>
            <person name="Wu H."/>
            <person name="Hsiao K."/>
            <person name="Chao Y."/>
            <person name="Chu M."/>
            <person name="Cheng C."/>
            <person name="Hour A."/>
            <person name="Lee P."/>
            <person name="Lin S."/>
            <person name="Lin Y."/>
            <person name="Liou J."/>
            <person name="Liu S."/>
            <person name="Hsing Y."/>
            <person name="Raghuvanshi S."/>
            <person name="Mohanty A."/>
            <person name="Bharti A.K."/>
            <person name="Gaur A."/>
            <person name="Gupta V."/>
            <person name="Kumar D."/>
            <person name="Ravi V."/>
            <person name="Vij S."/>
            <person name="Kapur A."/>
            <person name="Khurana P."/>
            <person name="Khurana P."/>
            <person name="Khurana J.P."/>
            <person name="Tyagi A.K."/>
            <person name="Gaikwad K."/>
            <person name="Singh A."/>
            <person name="Dalal V."/>
            <person name="Srivastava S."/>
            <person name="Dixit A."/>
            <person name="Pal A.K."/>
            <person name="Ghazi I.A."/>
            <person name="Yadav M."/>
            <person name="Pandit A."/>
            <person name="Bhargava A."/>
            <person name="Sureshbabu K."/>
            <person name="Batra K."/>
            <person name="Sharma T.R."/>
            <person name="Mohapatra T."/>
            <person name="Singh N.K."/>
            <person name="Messing J."/>
            <person name="Nelson A.B."/>
            <person name="Fuks G."/>
            <person name="Kavchok S."/>
            <person name="Keizer G."/>
            <person name="Linton E."/>
            <person name="Llaca V."/>
            <person name="Song R."/>
            <person name="Tanyolac B."/>
            <person name="Young S."/>
            <person name="Ho-Il K."/>
            <person name="Hahn J.H."/>
            <person name="Sangsakoo G."/>
            <person name="Vanavichit A."/>
            <person name="de Mattos Luiz.A.T."/>
            <person name="Zimmer P.D."/>
            <person name="Malone G."/>
            <person name="Dellagostin O."/>
            <person name="de Oliveira A.C."/>
            <person name="Bevan M."/>
            <person name="Bancroft I."/>
            <person name="Minx P."/>
            <person name="Cordum H."/>
            <person name="Wilson R."/>
            <person name="Cheng Z."/>
            <person name="Jin W."/>
            <person name="Jiang J."/>
            <person name="Leong S.A."/>
            <person name="Iwama H."/>
            <person name="Gojobori T."/>
            <person name="Itoh T."/>
            <person name="Niimura Y."/>
            <person name="Fujii Y."/>
            <person name="Habara T."/>
            <person name="Sakai H."/>
            <person name="Sato Y."/>
            <person name="Wilson G."/>
            <person name="Kumar K."/>
            <person name="McCouch S."/>
            <person name="Juretic N."/>
            <person name="Hoen D."/>
            <person name="Wright S."/>
            <person name="Bruskiewich R."/>
            <person name="Bureau T."/>
            <person name="Miyao A."/>
            <person name="Hirochika H."/>
            <person name="Nishikawa T."/>
            <person name="Kadowaki K."/>
            <person name="Sugiura M."/>
            <person name="Burr B."/>
            <person name="Sasaki T."/>
        </authorList>
    </citation>
    <scope>NUCLEOTIDE SEQUENCE [LARGE SCALE GENOMIC DNA]</scope>
    <source>
        <strain evidence="2">cv. Nipponbare</strain>
    </source>
</reference>